<evidence type="ECO:0000313" key="1">
    <source>
        <dbReference type="EMBL" id="URZ10967.1"/>
    </source>
</evidence>
<dbReference type="Proteomes" id="UP000190951">
    <property type="component" value="Chromosome"/>
</dbReference>
<dbReference type="EMBL" id="CP096983">
    <property type="protein sequence ID" value="URZ10967.1"/>
    <property type="molecule type" value="Genomic_DNA"/>
</dbReference>
<protein>
    <submittedName>
        <fullName evidence="1">Uncharacterized protein</fullName>
    </submittedName>
</protein>
<gene>
    <name evidence="1" type="ORF">CROST_016830</name>
</gene>
<dbReference type="AlphaFoldDB" id="A0A1S8LWS8"/>
<sequence>MSKLFRNHSYLSQILKHRELPIYKTHEFNFFRCVNVGDWVYGKTISKLHEGNLRMNDNKGRYSKLFSNEKISYWADSKSTALAEIKKHNSDKNYLTFWAYDDASSTFPILNKDEDLVIIDGIDFDFHKILLKIEQDEELTIEENELVKLIKKEKPDCLAYKSVANNKGTNFLFFEKGFKKLSLRETSLYFGERKNKNTKTISCAISGDYSPIIENYGKYFEPIVREKMDSKYKYTDEYNTYLMNYKKSLIRLRENC</sequence>
<evidence type="ECO:0000313" key="2">
    <source>
        <dbReference type="Proteomes" id="UP000190951"/>
    </source>
</evidence>
<accession>A0A1S8LWS8</accession>
<dbReference type="RefSeq" id="WP_077834968.1">
    <property type="nucleotide sequence ID" value="NZ_CP096983.1"/>
</dbReference>
<reference evidence="1 2" key="1">
    <citation type="submission" date="2022-04" db="EMBL/GenBank/DDBJ databases">
        <title>Genome sequence of C. roseum typestrain.</title>
        <authorList>
            <person name="Poehlein A."/>
            <person name="Schoch T."/>
            <person name="Duerre P."/>
            <person name="Daniel R."/>
        </authorList>
    </citation>
    <scope>NUCLEOTIDE SEQUENCE [LARGE SCALE GENOMIC DNA]</scope>
    <source>
        <strain evidence="1 2">DSM 7320</strain>
    </source>
</reference>
<proteinExistence type="predicted"/>
<name>A0A1S8LWS8_9CLOT</name>
<organism evidence="1 2">
    <name type="scientific">Clostridium felsineum</name>
    <dbReference type="NCBI Taxonomy" id="36839"/>
    <lineage>
        <taxon>Bacteria</taxon>
        <taxon>Bacillati</taxon>
        <taxon>Bacillota</taxon>
        <taxon>Clostridia</taxon>
        <taxon>Eubacteriales</taxon>
        <taxon>Clostridiaceae</taxon>
        <taxon>Clostridium</taxon>
    </lineage>
</organism>
<keyword evidence="2" id="KW-1185">Reference proteome</keyword>
<dbReference type="KEGG" id="crw:CROST_016830"/>
<dbReference type="STRING" id="84029.CROST_11510"/>